<proteinExistence type="predicted"/>
<comment type="caution">
    <text evidence="2">The sequence shown here is derived from an EMBL/GenBank/DDBJ whole genome shotgun (WGS) entry which is preliminary data.</text>
</comment>
<gene>
    <name evidence="2" type="ORF">FRUB_00611</name>
</gene>
<evidence type="ECO:0000313" key="3">
    <source>
        <dbReference type="Proteomes" id="UP000214646"/>
    </source>
</evidence>
<dbReference type="InterPro" id="IPR025359">
    <property type="entry name" value="SduA_C"/>
</dbReference>
<reference evidence="3" key="1">
    <citation type="submission" date="2017-06" db="EMBL/GenBank/DDBJ databases">
        <title>Genome analysis of Fimbriiglobus ruber SP5, the first member of the order Planctomycetales with confirmed chitinolytic capability.</title>
        <authorList>
            <person name="Ravin N.V."/>
            <person name="Rakitin A.L."/>
            <person name="Ivanova A.A."/>
            <person name="Beletsky A.V."/>
            <person name="Kulichevskaya I.S."/>
            <person name="Mardanov A.V."/>
            <person name="Dedysh S.N."/>
        </authorList>
    </citation>
    <scope>NUCLEOTIDE SEQUENCE [LARGE SCALE GENOMIC DNA]</scope>
    <source>
        <strain evidence="3">SP5</strain>
    </source>
</reference>
<dbReference type="AlphaFoldDB" id="A0A225E047"/>
<dbReference type="EMBL" id="NIDE01000001">
    <property type="protein sequence ID" value="OWK46912.1"/>
    <property type="molecule type" value="Genomic_DNA"/>
</dbReference>
<dbReference type="RefSeq" id="WP_088252077.1">
    <property type="nucleotide sequence ID" value="NZ_NIDE01000001.1"/>
</dbReference>
<accession>A0A225E047</accession>
<protein>
    <recommendedName>
        <fullName evidence="1">Shedu protein SduA C-terminal domain-containing protein</fullName>
    </recommendedName>
</protein>
<organism evidence="2 3">
    <name type="scientific">Fimbriiglobus ruber</name>
    <dbReference type="NCBI Taxonomy" id="1908690"/>
    <lineage>
        <taxon>Bacteria</taxon>
        <taxon>Pseudomonadati</taxon>
        <taxon>Planctomycetota</taxon>
        <taxon>Planctomycetia</taxon>
        <taxon>Gemmatales</taxon>
        <taxon>Gemmataceae</taxon>
        <taxon>Fimbriiglobus</taxon>
    </lineage>
</organism>
<dbReference type="Pfam" id="PF14082">
    <property type="entry name" value="SduA_C"/>
    <property type="match status" value="1"/>
</dbReference>
<feature type="domain" description="Shedu protein SduA C-terminal" evidence="1">
    <location>
        <begin position="36"/>
        <end position="196"/>
    </location>
</feature>
<evidence type="ECO:0000259" key="1">
    <source>
        <dbReference type="Pfam" id="PF14082"/>
    </source>
</evidence>
<sequence length="209" mass="24411">MAQQFTAVKLNPKQCRIETDEFGDLLRTKAELSEKYDIQPFFKSRVQVSAFVGSFMLNIGPATHICFEYNFFGDYAADLVLGDKAHRRFCVVEFEDGRLQSIFRPSPSGNSRVWSPRFEHGFSQIIDWYTMLDDLKKTERFKRDFGDGHIRFSAMLIIGRDTGITDPHDQFRLDWRADKVSVDSNNVICVTFDELYRHMDRHLRLNTGY</sequence>
<dbReference type="OrthoDB" id="280361at2"/>
<evidence type="ECO:0000313" key="2">
    <source>
        <dbReference type="EMBL" id="OWK46912.1"/>
    </source>
</evidence>
<name>A0A225E047_9BACT</name>
<keyword evidence="3" id="KW-1185">Reference proteome</keyword>
<dbReference type="Proteomes" id="UP000214646">
    <property type="component" value="Unassembled WGS sequence"/>
</dbReference>